<reference evidence="4 7" key="2">
    <citation type="submission" date="2020-08" db="EMBL/GenBank/DDBJ databases">
        <title>Genome public.</title>
        <authorList>
            <person name="Liu C."/>
            <person name="Sun Q."/>
        </authorList>
    </citation>
    <scope>NUCLEOTIDE SEQUENCE [LARGE SCALE GENOMIC DNA]</scope>
    <source>
        <strain evidence="4 7">426_9</strain>
    </source>
</reference>
<reference evidence="5 6" key="1">
    <citation type="submission" date="2018-07" db="EMBL/GenBank/DDBJ databases">
        <title>Parabacteroides acidifaciens nov. sp., isolated from human feces.</title>
        <authorList>
            <person name="Wang Y.J."/>
        </authorList>
    </citation>
    <scope>NUCLEOTIDE SEQUENCE [LARGE SCALE GENOMIC DNA]</scope>
    <source>
        <strain evidence="5 6">426-9</strain>
    </source>
</reference>
<dbReference type="InterPro" id="IPR006315">
    <property type="entry name" value="OM_autotransptr_brl_dom"/>
</dbReference>
<dbReference type="RefSeq" id="WP_115498631.1">
    <property type="nucleotide sequence ID" value="NZ_JACRTI010000008.1"/>
</dbReference>
<dbReference type="InterPro" id="IPR027385">
    <property type="entry name" value="Beta-barrel_OMP"/>
</dbReference>
<sequence length="186" mass="20378">MKRCTLMLFAVLMAFSSAFAQKGEKAASVNLGYGSGSFHKAFKIGAEFKYNVTDAIRIAPGFDYFLKRDGVGLWSANVNGHYLFDIKSVEGLKIYPLVGLTLLGSTGAGSGDVDIDDDWSNYYPDYDKELDDMEGDSGNMTKFGANLGAGIQYPVLPNLDLGFELKYQFVSDFDQVVFGVNAAYKF</sequence>
<feature type="domain" description="Outer membrane protein beta-barrel" evidence="3">
    <location>
        <begin position="8"/>
        <end position="186"/>
    </location>
</feature>
<evidence type="ECO:0000256" key="1">
    <source>
        <dbReference type="ARBA" id="ARBA00022729"/>
    </source>
</evidence>
<dbReference type="Proteomes" id="UP000256321">
    <property type="component" value="Unassembled WGS sequence"/>
</dbReference>
<dbReference type="Gene3D" id="2.40.160.20">
    <property type="match status" value="1"/>
</dbReference>
<evidence type="ECO:0000256" key="2">
    <source>
        <dbReference type="SAM" id="SignalP"/>
    </source>
</evidence>
<dbReference type="AlphaFoldDB" id="A0A3D8HGT5"/>
<dbReference type="Pfam" id="PF13505">
    <property type="entry name" value="OMP_b-brl"/>
    <property type="match status" value="1"/>
</dbReference>
<organism evidence="5 6">
    <name type="scientific">Parabacteroides acidifaciens</name>
    <dbReference type="NCBI Taxonomy" id="2290935"/>
    <lineage>
        <taxon>Bacteria</taxon>
        <taxon>Pseudomonadati</taxon>
        <taxon>Bacteroidota</taxon>
        <taxon>Bacteroidia</taxon>
        <taxon>Bacteroidales</taxon>
        <taxon>Tannerellaceae</taxon>
        <taxon>Parabacteroides</taxon>
    </lineage>
</organism>
<dbReference type="GO" id="GO:0019867">
    <property type="term" value="C:outer membrane"/>
    <property type="evidence" value="ECO:0007669"/>
    <property type="project" value="InterPro"/>
</dbReference>
<name>A0A3D8HGT5_9BACT</name>
<proteinExistence type="predicted"/>
<comment type="caution">
    <text evidence="5">The sequence shown here is derived from an EMBL/GenBank/DDBJ whole genome shotgun (WGS) entry which is preliminary data.</text>
</comment>
<dbReference type="Proteomes" id="UP000629596">
    <property type="component" value="Unassembled WGS sequence"/>
</dbReference>
<dbReference type="SUPFAM" id="SSF56925">
    <property type="entry name" value="OMPA-like"/>
    <property type="match status" value="1"/>
</dbReference>
<dbReference type="InterPro" id="IPR011250">
    <property type="entry name" value="OMP/PagP_B-barrel"/>
</dbReference>
<evidence type="ECO:0000313" key="4">
    <source>
        <dbReference type="EMBL" id="MBC8601147.1"/>
    </source>
</evidence>
<keyword evidence="7" id="KW-1185">Reference proteome</keyword>
<evidence type="ECO:0000313" key="7">
    <source>
        <dbReference type="Proteomes" id="UP000629596"/>
    </source>
</evidence>
<evidence type="ECO:0000259" key="3">
    <source>
        <dbReference type="Pfam" id="PF13505"/>
    </source>
</evidence>
<feature type="signal peptide" evidence="2">
    <location>
        <begin position="1"/>
        <end position="20"/>
    </location>
</feature>
<dbReference type="NCBIfam" id="TIGR01414">
    <property type="entry name" value="autotrans_barl"/>
    <property type="match status" value="1"/>
</dbReference>
<evidence type="ECO:0000313" key="5">
    <source>
        <dbReference type="EMBL" id="RDU50209.1"/>
    </source>
</evidence>
<protein>
    <submittedName>
        <fullName evidence="5">Autotransporter outer membrane beta-barrel domain-containing protein</fullName>
    </submittedName>
    <submittedName>
        <fullName evidence="4">Outer membrane beta-barrel protein</fullName>
    </submittedName>
</protein>
<evidence type="ECO:0000313" key="6">
    <source>
        <dbReference type="Proteomes" id="UP000256321"/>
    </source>
</evidence>
<keyword evidence="1 2" id="KW-0732">Signal</keyword>
<accession>A0A3D8HGT5</accession>
<dbReference type="EMBL" id="QREV01000008">
    <property type="protein sequence ID" value="RDU50209.1"/>
    <property type="molecule type" value="Genomic_DNA"/>
</dbReference>
<feature type="chain" id="PRO_5017545593" evidence="2">
    <location>
        <begin position="21"/>
        <end position="186"/>
    </location>
</feature>
<dbReference type="EMBL" id="JACRTI010000008">
    <property type="protein sequence ID" value="MBC8601147.1"/>
    <property type="molecule type" value="Genomic_DNA"/>
</dbReference>
<gene>
    <name evidence="5" type="ORF">DWU89_05475</name>
    <name evidence="4" type="ORF">H8784_05355</name>
</gene>